<dbReference type="InterPro" id="IPR009039">
    <property type="entry name" value="EAR"/>
</dbReference>
<feature type="repeat" description="EAR" evidence="7">
    <location>
        <begin position="508"/>
        <end position="551"/>
    </location>
</feature>
<evidence type="ECO:0000313" key="10">
    <source>
        <dbReference type="Ensembl" id="ENSOCUP00000032744.1"/>
    </source>
</evidence>
<proteinExistence type="predicted"/>
<evidence type="ECO:0000313" key="11">
    <source>
        <dbReference type="Proteomes" id="UP000001811"/>
    </source>
</evidence>
<organism evidence="10 11">
    <name type="scientific">Oryctolagus cuniculus</name>
    <name type="common">Rabbit</name>
    <dbReference type="NCBI Taxonomy" id="9986"/>
    <lineage>
        <taxon>Eukaryota</taxon>
        <taxon>Metazoa</taxon>
        <taxon>Chordata</taxon>
        <taxon>Craniata</taxon>
        <taxon>Vertebrata</taxon>
        <taxon>Euteleostomi</taxon>
        <taxon>Mammalia</taxon>
        <taxon>Eutheria</taxon>
        <taxon>Euarchontoglires</taxon>
        <taxon>Glires</taxon>
        <taxon>Lagomorpha</taxon>
        <taxon>Leporidae</taxon>
        <taxon>Oryctolagus</taxon>
    </lineage>
</organism>
<feature type="compositionally biased region" description="Basic and acidic residues" evidence="8">
    <location>
        <begin position="7"/>
        <end position="17"/>
    </location>
</feature>
<dbReference type="GO" id="GO:0042551">
    <property type="term" value="P:neuron maturation"/>
    <property type="evidence" value="ECO:0007669"/>
    <property type="project" value="Ensembl"/>
</dbReference>
<evidence type="ECO:0000256" key="1">
    <source>
        <dbReference type="ARBA" id="ARBA00004613"/>
    </source>
</evidence>
<dbReference type="InterPro" id="IPR005492">
    <property type="entry name" value="EPTP"/>
</dbReference>
<dbReference type="InterPro" id="IPR032675">
    <property type="entry name" value="LRR_dom_sf"/>
</dbReference>
<comment type="subcellular location">
    <subcellularLocation>
        <location evidence="1">Secreted</location>
    </subcellularLocation>
</comment>
<feature type="compositionally biased region" description="Basic and acidic residues" evidence="8">
    <location>
        <begin position="165"/>
        <end position="174"/>
    </location>
</feature>
<dbReference type="GO" id="GO:0014009">
    <property type="term" value="P:glial cell proliferation"/>
    <property type="evidence" value="ECO:0007669"/>
    <property type="project" value="Ensembl"/>
</dbReference>
<dbReference type="SMR" id="A0A5F9CGW5"/>
<keyword evidence="3" id="KW-0433">Leucine-rich repeat</keyword>
<dbReference type="PANTHER" id="PTHR24367:SF268">
    <property type="entry name" value="LEUCINE-RICH REPEAT LGI FAMILY MEMBER 4"/>
    <property type="match status" value="1"/>
</dbReference>
<feature type="repeat" description="EAR" evidence="7">
    <location>
        <begin position="598"/>
        <end position="640"/>
    </location>
</feature>
<reference evidence="10" key="2">
    <citation type="submission" date="2025-08" db="UniProtKB">
        <authorList>
            <consortium name="Ensembl"/>
        </authorList>
    </citation>
    <scope>IDENTIFICATION</scope>
    <source>
        <strain evidence="10">Thorbecke</strain>
    </source>
</reference>
<dbReference type="SMART" id="SM00369">
    <property type="entry name" value="LRR_TYP"/>
    <property type="match status" value="3"/>
</dbReference>
<dbReference type="SMART" id="SM00082">
    <property type="entry name" value="LRRCT"/>
    <property type="match status" value="1"/>
</dbReference>
<dbReference type="FunCoup" id="A0A5F9CGW5">
    <property type="interactions" value="118"/>
</dbReference>
<feature type="region of interest" description="Disordered" evidence="8">
    <location>
        <begin position="1"/>
        <end position="58"/>
    </location>
</feature>
<evidence type="ECO:0000256" key="8">
    <source>
        <dbReference type="SAM" id="MobiDB-lite"/>
    </source>
</evidence>
<dbReference type="Pfam" id="PF13855">
    <property type="entry name" value="LRR_8"/>
    <property type="match status" value="1"/>
</dbReference>
<dbReference type="InterPro" id="IPR003591">
    <property type="entry name" value="Leu-rich_rpt_typical-subtyp"/>
</dbReference>
<evidence type="ECO:0000256" key="3">
    <source>
        <dbReference type="ARBA" id="ARBA00022614"/>
    </source>
</evidence>
<dbReference type="GO" id="GO:0005615">
    <property type="term" value="C:extracellular space"/>
    <property type="evidence" value="ECO:0007669"/>
    <property type="project" value="Ensembl"/>
</dbReference>
<keyword evidence="4" id="KW-0732">Signal</keyword>
<dbReference type="Pfam" id="PF03736">
    <property type="entry name" value="EPTP"/>
    <property type="match status" value="4"/>
</dbReference>
<feature type="repeat" description="EAR" evidence="7">
    <location>
        <begin position="367"/>
        <end position="409"/>
    </location>
</feature>
<evidence type="ECO:0000256" key="5">
    <source>
        <dbReference type="ARBA" id="ARBA00022737"/>
    </source>
</evidence>
<feature type="repeat" description="EAR" evidence="7">
    <location>
        <begin position="413"/>
        <end position="455"/>
    </location>
</feature>
<reference evidence="10" key="3">
    <citation type="submission" date="2025-09" db="UniProtKB">
        <authorList>
            <consortium name="Ensembl"/>
        </authorList>
    </citation>
    <scope>IDENTIFICATION</scope>
    <source>
        <strain evidence="10">Thorbecke</strain>
    </source>
</reference>
<evidence type="ECO:0000259" key="9">
    <source>
        <dbReference type="SMART" id="SM00082"/>
    </source>
</evidence>
<dbReference type="InParanoid" id="A0A5F9CGW5"/>
<evidence type="ECO:0000256" key="4">
    <source>
        <dbReference type="ARBA" id="ARBA00022729"/>
    </source>
</evidence>
<feature type="region of interest" description="Disordered" evidence="8">
    <location>
        <begin position="165"/>
        <end position="202"/>
    </location>
</feature>
<feature type="compositionally biased region" description="Low complexity" evidence="8">
    <location>
        <begin position="47"/>
        <end position="58"/>
    </location>
</feature>
<dbReference type="Bgee" id="ENSOCUG00000004599">
    <property type="expression patterns" value="Expressed in brain and 15 other cell types or tissues"/>
</dbReference>
<keyword evidence="5" id="KW-0677">Repeat</keyword>
<dbReference type="Proteomes" id="UP000001811">
    <property type="component" value="Unplaced"/>
</dbReference>
<evidence type="ECO:0000256" key="2">
    <source>
        <dbReference type="ARBA" id="ARBA00022525"/>
    </source>
</evidence>
<dbReference type="InterPro" id="IPR051295">
    <property type="entry name" value="LGI_related"/>
</dbReference>
<evidence type="ECO:0000256" key="6">
    <source>
        <dbReference type="ARBA" id="ARBA00023180"/>
    </source>
</evidence>
<feature type="repeat" description="EAR" evidence="7">
    <location>
        <begin position="553"/>
        <end position="596"/>
    </location>
</feature>
<dbReference type="InterPro" id="IPR001611">
    <property type="entry name" value="Leu-rich_rpt"/>
</dbReference>
<sequence>RPTQNWRHWERGREIHRLGPGGRQAAREAEAEGQGQGQGGEGRRTARAPGAGDVVAGAGWDRGAGASAGGGPWEGRPFCCCCWLGQGRGGPGEPRRASVLQAAPAPRTVPCARAPRSCLGPSLPRCCHCECQGPQALGQGAEVPRIWGCERPRALRCPQGHCTVHGRERRDGPGDPRGGPSPWVQGRYQHPGAGRPAGGVEGARPSPVAACVSRSLVRTRLPQLKAGSFLKVPSLHLLLFTSNSFSVIEDDAFAGLSHLQYLFIEDNEIGSISKNALRGLRSLTHLSLANNHLAALPRFLFRGLETLTHVDLRGNPFQCDCRILWLLQWLPTVNASVGTGACAGPTALAHMQLRHLDPKTFKCRAIELSWFQTVRESALGVEPFSYQGEPRIILAQPFAGRCLILAWDYSLQRFRAEEELAAPSVVSCKPLVLGARLFVLAARLWGGSQLWERPSPDLRLALTQALAPRRLLRPNDAELLWLDGQPCFVVADASKAGSTTLLCRDGPGFYPRQSLHAWHRDTDAEALELDGRPHLLLASASQRPVLFQWSGGRFERRTDIPEAEDVYATRHFQAGGDVFLCLTRYIGDSMVMRWDGSMFRLLQQLPSRGAHVFQPLFIAGDQLAILGSDFAFSQVFRLEPDKGLLEPLQELGPPALVAPRAFAQVILSGRRFLFAACFKGPTQIYQHHEIDLSA</sequence>
<keyword evidence="6" id="KW-0325">Glycoprotein</keyword>
<reference evidence="10 11" key="1">
    <citation type="journal article" date="2011" name="Nature">
        <title>A high-resolution map of human evolutionary constraint using 29 mammals.</title>
        <authorList>
            <person name="Lindblad-Toh K."/>
            <person name="Garber M."/>
            <person name="Zuk O."/>
            <person name="Lin M.F."/>
            <person name="Parker B.J."/>
            <person name="Washietl S."/>
            <person name="Kheradpour P."/>
            <person name="Ernst J."/>
            <person name="Jordan G."/>
            <person name="Mauceli E."/>
            <person name="Ward L.D."/>
            <person name="Lowe C.B."/>
            <person name="Holloway A.K."/>
            <person name="Clamp M."/>
            <person name="Gnerre S."/>
            <person name="Alfoldi J."/>
            <person name="Beal K."/>
            <person name="Chang J."/>
            <person name="Clawson H."/>
            <person name="Cuff J."/>
            <person name="Di Palma F."/>
            <person name="Fitzgerald S."/>
            <person name="Flicek P."/>
            <person name="Guttman M."/>
            <person name="Hubisz M.J."/>
            <person name="Jaffe D.B."/>
            <person name="Jungreis I."/>
            <person name="Kent W.J."/>
            <person name="Kostka D."/>
            <person name="Lara M."/>
            <person name="Martins A.L."/>
            <person name="Massingham T."/>
            <person name="Moltke I."/>
            <person name="Raney B.J."/>
            <person name="Rasmussen M.D."/>
            <person name="Robinson J."/>
            <person name="Stark A."/>
            <person name="Vilella A.J."/>
            <person name="Wen J."/>
            <person name="Xie X."/>
            <person name="Zody M.C."/>
            <person name="Baldwin J."/>
            <person name="Bloom T."/>
            <person name="Chin C.W."/>
            <person name="Heiman D."/>
            <person name="Nicol R."/>
            <person name="Nusbaum C."/>
            <person name="Young S."/>
            <person name="Wilkinson J."/>
            <person name="Worley K.C."/>
            <person name="Kovar C.L."/>
            <person name="Muzny D.M."/>
            <person name="Gibbs R.A."/>
            <person name="Cree A."/>
            <person name="Dihn H.H."/>
            <person name="Fowler G."/>
            <person name="Jhangiani S."/>
            <person name="Joshi V."/>
            <person name="Lee S."/>
            <person name="Lewis L.R."/>
            <person name="Nazareth L.V."/>
            <person name="Okwuonu G."/>
            <person name="Santibanez J."/>
            <person name="Warren W.C."/>
            <person name="Mardis E.R."/>
            <person name="Weinstock G.M."/>
            <person name="Wilson R.K."/>
            <person name="Delehaunty K."/>
            <person name="Dooling D."/>
            <person name="Fronik C."/>
            <person name="Fulton L."/>
            <person name="Fulton B."/>
            <person name="Graves T."/>
            <person name="Minx P."/>
            <person name="Sodergren E."/>
            <person name="Birney E."/>
            <person name="Margulies E.H."/>
            <person name="Herrero J."/>
            <person name="Green E.D."/>
            <person name="Haussler D."/>
            <person name="Siepel A."/>
            <person name="Goldman N."/>
            <person name="Pollard K.S."/>
            <person name="Pedersen J.S."/>
            <person name="Lander E.S."/>
            <person name="Kellis M."/>
        </authorList>
    </citation>
    <scope>NUCLEOTIDE SEQUENCE [LARGE SCALE GENOMIC DNA]</scope>
    <source>
        <strain evidence="11">Thorbecke</strain>
    </source>
</reference>
<gene>
    <name evidence="10" type="primary">LGI4</name>
</gene>
<dbReference type="AlphaFoldDB" id="A0A5F9CGW5"/>
<name>A0A5F9CGW5_RABIT</name>
<evidence type="ECO:0000256" key="7">
    <source>
        <dbReference type="PROSITE-ProRule" id="PRU00075"/>
    </source>
</evidence>
<dbReference type="GO" id="GO:0031641">
    <property type="term" value="P:regulation of myelination"/>
    <property type="evidence" value="ECO:0007669"/>
    <property type="project" value="Ensembl"/>
</dbReference>
<dbReference type="PROSITE" id="PS50912">
    <property type="entry name" value="EAR"/>
    <property type="match status" value="5"/>
</dbReference>
<dbReference type="STRING" id="9986.ENSOCUP00000032744"/>
<dbReference type="SUPFAM" id="SSF52058">
    <property type="entry name" value="L domain-like"/>
    <property type="match status" value="1"/>
</dbReference>
<feature type="domain" description="LRRCT" evidence="9">
    <location>
        <begin position="315"/>
        <end position="364"/>
    </location>
</feature>
<dbReference type="PANTHER" id="PTHR24367">
    <property type="entry name" value="LEUCINE-RICH REPEAT-CONTAINING PROTEIN"/>
    <property type="match status" value="1"/>
</dbReference>
<dbReference type="GO" id="GO:0022011">
    <property type="term" value="P:myelination in peripheral nervous system"/>
    <property type="evidence" value="ECO:0007669"/>
    <property type="project" value="Ensembl"/>
</dbReference>
<dbReference type="InterPro" id="IPR000483">
    <property type="entry name" value="Cys-rich_flank_reg_C"/>
</dbReference>
<accession>A0A5F9CGW5</accession>
<keyword evidence="2" id="KW-0964">Secreted</keyword>
<dbReference type="GeneTree" id="ENSGT00940000162018"/>
<dbReference type="Gene3D" id="3.80.10.10">
    <property type="entry name" value="Ribonuclease Inhibitor"/>
    <property type="match status" value="1"/>
</dbReference>
<dbReference type="Ensembl" id="ENSOCUT00000038091.1">
    <property type="protein sequence ID" value="ENSOCUP00000032744.1"/>
    <property type="gene ID" value="ENSOCUG00000004599.3"/>
</dbReference>
<protein>
    <submittedName>
        <fullName evidence="10">Leucine rich repeat LGI family member 4</fullName>
    </submittedName>
</protein>
<dbReference type="GO" id="GO:0008344">
    <property type="term" value="P:adult locomotory behavior"/>
    <property type="evidence" value="ECO:0007669"/>
    <property type="project" value="Ensembl"/>
</dbReference>
<keyword evidence="11" id="KW-1185">Reference proteome</keyword>